<evidence type="ECO:0000256" key="1">
    <source>
        <dbReference type="ARBA" id="ARBA00022741"/>
    </source>
</evidence>
<evidence type="ECO:0000259" key="5">
    <source>
        <dbReference type="PROSITE" id="PS50901"/>
    </source>
</evidence>
<accession>A0A4S8PN61</accession>
<dbReference type="PROSITE" id="PS50901">
    <property type="entry name" value="FTSK"/>
    <property type="match status" value="1"/>
</dbReference>
<dbReference type="Gene3D" id="3.40.50.300">
    <property type="entry name" value="P-loop containing nucleotide triphosphate hydrolases"/>
    <property type="match status" value="1"/>
</dbReference>
<reference evidence="6 7" key="1">
    <citation type="journal article" date="2018" name="Int. J. Syst. Evol. Microbiol.">
        <title>Glycomyces paridis sp. nov., isolated from the medicinal plant Paris polyphylla.</title>
        <authorList>
            <person name="Fang X.M."/>
            <person name="Bai J.L."/>
            <person name="Su J."/>
            <person name="Zhao L.L."/>
            <person name="Liu H.Y."/>
            <person name="Ma B.P."/>
            <person name="Zhang Y.Q."/>
            <person name="Yu L.Y."/>
        </authorList>
    </citation>
    <scope>NUCLEOTIDE SEQUENCE [LARGE SCALE GENOMIC DNA]</scope>
    <source>
        <strain evidence="6 7">CPCC 204357</strain>
    </source>
</reference>
<feature type="binding site" evidence="3">
    <location>
        <begin position="329"/>
        <end position="336"/>
    </location>
    <ligand>
        <name>ATP</name>
        <dbReference type="ChEBI" id="CHEBI:30616"/>
    </ligand>
</feature>
<evidence type="ECO:0000256" key="2">
    <source>
        <dbReference type="ARBA" id="ARBA00022840"/>
    </source>
</evidence>
<dbReference type="PANTHER" id="PTHR22683">
    <property type="entry name" value="SPORULATION PROTEIN RELATED"/>
    <property type="match status" value="1"/>
</dbReference>
<dbReference type="CDD" id="cd01127">
    <property type="entry name" value="TrwB_TraG_TraD_VirD4"/>
    <property type="match status" value="1"/>
</dbReference>
<evidence type="ECO:0000313" key="7">
    <source>
        <dbReference type="Proteomes" id="UP000305792"/>
    </source>
</evidence>
<comment type="caution">
    <text evidence="6">The sequence shown here is derived from an EMBL/GenBank/DDBJ whole genome shotgun (WGS) entry which is preliminary data.</text>
</comment>
<keyword evidence="6" id="KW-0132">Cell division</keyword>
<proteinExistence type="predicted"/>
<dbReference type="InterPro" id="IPR002543">
    <property type="entry name" value="FtsK_dom"/>
</dbReference>
<dbReference type="InterPro" id="IPR027417">
    <property type="entry name" value="P-loop_NTPase"/>
</dbReference>
<dbReference type="Proteomes" id="UP000305792">
    <property type="component" value="Unassembled WGS sequence"/>
</dbReference>
<dbReference type="Pfam" id="PF01580">
    <property type="entry name" value="FtsK_SpoIIIE"/>
    <property type="match status" value="1"/>
</dbReference>
<protein>
    <submittedName>
        <fullName evidence="6">Cell division protein FtsK</fullName>
    </submittedName>
</protein>
<dbReference type="AlphaFoldDB" id="A0A4S8PN61"/>
<dbReference type="GO" id="GO:0051301">
    <property type="term" value="P:cell division"/>
    <property type="evidence" value="ECO:0007669"/>
    <property type="project" value="UniProtKB-KW"/>
</dbReference>
<dbReference type="OrthoDB" id="3217500at2"/>
<dbReference type="InterPro" id="IPR050206">
    <property type="entry name" value="FtsK/SpoIIIE/SftA"/>
</dbReference>
<evidence type="ECO:0000256" key="3">
    <source>
        <dbReference type="PROSITE-ProRule" id="PRU00289"/>
    </source>
</evidence>
<organism evidence="6 7">
    <name type="scientific">Glycomyces paridis</name>
    <dbReference type="NCBI Taxonomy" id="2126555"/>
    <lineage>
        <taxon>Bacteria</taxon>
        <taxon>Bacillati</taxon>
        <taxon>Actinomycetota</taxon>
        <taxon>Actinomycetes</taxon>
        <taxon>Glycomycetales</taxon>
        <taxon>Glycomycetaceae</taxon>
        <taxon>Glycomyces</taxon>
    </lineage>
</organism>
<evidence type="ECO:0000313" key="6">
    <source>
        <dbReference type="EMBL" id="THV30079.1"/>
    </source>
</evidence>
<feature type="region of interest" description="Disordered" evidence="4">
    <location>
        <begin position="778"/>
        <end position="813"/>
    </location>
</feature>
<dbReference type="RefSeq" id="WP_136528952.1">
    <property type="nucleotide sequence ID" value="NZ_STGX01000004.1"/>
</dbReference>
<dbReference type="PANTHER" id="PTHR22683:SF41">
    <property type="entry name" value="DNA TRANSLOCASE FTSK"/>
    <property type="match status" value="1"/>
</dbReference>
<keyword evidence="6" id="KW-0131">Cell cycle</keyword>
<dbReference type="GO" id="GO:0005524">
    <property type="term" value="F:ATP binding"/>
    <property type="evidence" value="ECO:0007669"/>
    <property type="project" value="UniProtKB-UniRule"/>
</dbReference>
<evidence type="ECO:0000256" key="4">
    <source>
        <dbReference type="SAM" id="MobiDB-lite"/>
    </source>
</evidence>
<dbReference type="SUPFAM" id="SSF52540">
    <property type="entry name" value="P-loop containing nucleoside triphosphate hydrolases"/>
    <property type="match status" value="1"/>
</dbReference>
<feature type="domain" description="FtsK" evidence="5">
    <location>
        <begin position="311"/>
        <end position="512"/>
    </location>
</feature>
<name>A0A4S8PN61_9ACTN</name>
<keyword evidence="1 3" id="KW-0547">Nucleotide-binding</keyword>
<dbReference type="EMBL" id="STGX01000004">
    <property type="protein sequence ID" value="THV30079.1"/>
    <property type="molecule type" value="Genomic_DNA"/>
</dbReference>
<keyword evidence="7" id="KW-1185">Reference proteome</keyword>
<sequence length="813" mass="85063">MPGFQTALAHAAAACDAAAARLAAAGRRLGDAAFQTPVDPALLAAERQISDAADASAQQLRSDPELLCAGTVTLHDGLAFPLLVPFGERGHLATSVDARVEGVAALVRTAVLHAVGARPPGGLRVVGVDVATLGASFAPLRPLADAGVIEAVATDARGAADAVAAAEAQVAEHIAGRRTDRMLLVVASLGEAPRPLVERIDALARSGLSHGVTVLGCGLPQLPQAAVMHAVDGHVEITNPPAAPFGPGERLAAPVAWPQSPDPSFVAGEALRLADRAKAAATLTFADLIPARPESGDPARGLEVLIGRDAAGEVRLRFDDATPHWLVGGRTGGGKTVFLLDVLYGLASRYAPSDLALFLLDFKEGVSFTEFIPTERDATFIPHARAVGVESDREYGLAVLATLNEEMTRRSTVMKRHGVASFAGLRDHEAYPRIVCVADEFQVLLAGNDRVAAEAVALLENLARKGRSYGVHLVLASQTISGIEALWAKKDSIFGQFPMRIALPGARTVLEPNNDAAGRITLGQVVVNTEGGTAGADRVARFPDTDTEVMRRLREQLGAAHAGVGAPRVFYGYRPVHLADTLPGERRPGRALLGREVSLRLDAAGVDLDRRPGRHLAILGSDPVGGEALEAAVEGLAGNGAQVWAADLTGNARPRGAARTIAPEAFAATLAELPDDTVLAVWGLDAAALDAKGQKALRDLLRTGPARGAHLLGWWRGFRRFTDDIGGSAGREDVACALVLNLPGGEIMAHFGQQFQHWNPRQGRALLIDRHADTSGGRLLVPFSRPDDHAAPGAQRTGDHPAPTAAQGERGRA</sequence>
<dbReference type="GO" id="GO:0003677">
    <property type="term" value="F:DNA binding"/>
    <property type="evidence" value="ECO:0007669"/>
    <property type="project" value="InterPro"/>
</dbReference>
<gene>
    <name evidence="6" type="ORF">E9998_06795</name>
</gene>
<keyword evidence="2 3" id="KW-0067">ATP-binding</keyword>